<dbReference type="GO" id="GO:0007155">
    <property type="term" value="P:cell adhesion"/>
    <property type="evidence" value="ECO:0007669"/>
    <property type="project" value="InterPro"/>
</dbReference>
<keyword evidence="5" id="KW-0964">Secreted</keyword>
<dbReference type="GO" id="GO:0009421">
    <property type="term" value="C:bacterial-type flagellum filament cap"/>
    <property type="evidence" value="ECO:0007669"/>
    <property type="project" value="InterPro"/>
</dbReference>
<feature type="domain" description="Flagellar hook-associated protein 2 C-terminal" evidence="7">
    <location>
        <begin position="365"/>
        <end position="635"/>
    </location>
</feature>
<organism evidence="8 9">
    <name type="scientific">Paenibacillus oryzisoli</name>
    <dbReference type="NCBI Taxonomy" id="1850517"/>
    <lineage>
        <taxon>Bacteria</taxon>
        <taxon>Bacillati</taxon>
        <taxon>Bacillota</taxon>
        <taxon>Bacilli</taxon>
        <taxon>Bacillales</taxon>
        <taxon>Paenibacillaceae</taxon>
        <taxon>Paenibacillus</taxon>
    </lineage>
</organism>
<evidence type="ECO:0000256" key="1">
    <source>
        <dbReference type="ARBA" id="ARBA00009764"/>
    </source>
</evidence>
<comment type="function">
    <text evidence="5">Required for morphogenesis and for the elongation of the flagellar filament by facilitating polymerization of the flagellin monomers at the tip of growing filament. Forms a capping structure, which prevents flagellin subunits (transported through the central channel of the flagellum) from leaking out without polymerization at the distal end.</text>
</comment>
<comment type="subcellular location">
    <subcellularLocation>
        <location evidence="5">Secreted</location>
    </subcellularLocation>
    <subcellularLocation>
        <location evidence="5">Bacterial flagellum</location>
    </subcellularLocation>
</comment>
<accession>A0A198A0E5</accession>
<dbReference type="PANTHER" id="PTHR30288:SF0">
    <property type="entry name" value="FLAGELLAR HOOK-ASSOCIATED PROTEIN 2"/>
    <property type="match status" value="1"/>
</dbReference>
<dbReference type="InterPro" id="IPR003481">
    <property type="entry name" value="FliD_N"/>
</dbReference>
<dbReference type="PANTHER" id="PTHR30288">
    <property type="entry name" value="FLAGELLAR CAP/ASSEMBLY PROTEIN FLID"/>
    <property type="match status" value="1"/>
</dbReference>
<comment type="caution">
    <text evidence="8">The sequence shown here is derived from an EMBL/GenBank/DDBJ whole genome shotgun (WGS) entry which is preliminary data.</text>
</comment>
<dbReference type="Pfam" id="PF07195">
    <property type="entry name" value="FliD_C"/>
    <property type="match status" value="1"/>
</dbReference>
<dbReference type="STRING" id="1850517.A8708_33885"/>
<reference evidence="8 9" key="1">
    <citation type="submission" date="2016-05" db="EMBL/GenBank/DDBJ databases">
        <title>Paenibacillus sp. 1ZS3-15 nov., isolated from the rhizosphere soil.</title>
        <authorList>
            <person name="Zhang X.X."/>
            <person name="Zhang J."/>
        </authorList>
    </citation>
    <scope>NUCLEOTIDE SEQUENCE [LARGE SCALE GENOMIC DNA]</scope>
    <source>
        <strain evidence="8 9">1ZS3-15</strain>
    </source>
</reference>
<dbReference type="Proteomes" id="UP000078454">
    <property type="component" value="Unassembled WGS sequence"/>
</dbReference>
<dbReference type="InterPro" id="IPR010810">
    <property type="entry name" value="Flagellin_hook_IN_motif"/>
</dbReference>
<gene>
    <name evidence="8" type="ORF">A8708_33885</name>
</gene>
<keyword evidence="3" id="KW-0175">Coiled coil</keyword>
<dbReference type="GO" id="GO:0009424">
    <property type="term" value="C:bacterial-type flagellum hook"/>
    <property type="evidence" value="ECO:0007669"/>
    <property type="project" value="UniProtKB-UniRule"/>
</dbReference>
<evidence type="ECO:0000256" key="4">
    <source>
        <dbReference type="ARBA" id="ARBA00023143"/>
    </source>
</evidence>
<comment type="subunit">
    <text evidence="2 5">Homopentamer.</text>
</comment>
<evidence type="ECO:0000259" key="7">
    <source>
        <dbReference type="Pfam" id="PF07195"/>
    </source>
</evidence>
<proteinExistence type="inferred from homology"/>
<evidence type="ECO:0000313" key="8">
    <source>
        <dbReference type="EMBL" id="OAS14493.1"/>
    </source>
</evidence>
<evidence type="ECO:0000256" key="2">
    <source>
        <dbReference type="ARBA" id="ARBA00011255"/>
    </source>
</evidence>
<dbReference type="GO" id="GO:0071973">
    <property type="term" value="P:bacterial-type flagellum-dependent cell motility"/>
    <property type="evidence" value="ECO:0007669"/>
    <property type="project" value="TreeGrafter"/>
</dbReference>
<comment type="similarity">
    <text evidence="1 5">Belongs to the FliD family.</text>
</comment>
<dbReference type="InterPro" id="IPR040026">
    <property type="entry name" value="FliD"/>
</dbReference>
<feature type="domain" description="Flagellar hook-associated protein 2 N-terminal" evidence="6">
    <location>
        <begin position="11"/>
        <end position="106"/>
    </location>
</feature>
<evidence type="ECO:0000256" key="5">
    <source>
        <dbReference type="RuleBase" id="RU362066"/>
    </source>
</evidence>
<keyword evidence="4 5" id="KW-0975">Bacterial flagellum</keyword>
<sequence>MVLRLSGFSNSGIDIDETVKKLMAAAKIPQDKLKQQKQLLEWQRDDYRAINTKILSFRSAASDMNRQGVFQSKKSASADESVFSVTSTATAPEGIYSLKVTKLATSASTTSGKINASSDTVKLRDINPGNDFTKKTTLTIGGEKGTATISVDPDDTIATLVAAVNGKSSTTGVTMSYDANIDKFFFASSSTGSKAAIDLKMGTEETPPVNLLSSLLKIVPTDDDGDSGTPLISPTDETGGIKVTGKSGLFTGITSLIDKDLTTTKKFHIDVNGSSADFEISKTTTIGQLIDQINSSDIGKVAGVSAYLDGNKLAFTNLKPDADPAKALKFSNVGTPAYDAVGKLGLDSGDLSTSTVDFSSFKIKGQKAQIEFNGASAEYDTNTFAISGMNITIKKTSATAVNITNTRDVDTVFNSIKSFVDKYNELIDTVNTKTSEKKYKDFIPLTDEQREAMKEDQITIWESKAKSGMLRGDQLLKSGLSNFRQAFSSVVDGLPVGNAKTLSQIGISTANISGKSISGSYLENGKIYIDDDKLKKAIAEKPDEVMALFTANDGVKDSNKGDGLARRLSDQADALFKNISAKAGITNSVDSSYLMGKTLKDMNTRIDNFTDKLEALETRYYNQFTAMEKYMNQMTAQSAQLTQQMGG</sequence>
<dbReference type="InterPro" id="IPR010809">
    <property type="entry name" value="FliD_C"/>
</dbReference>
<evidence type="ECO:0000313" key="9">
    <source>
        <dbReference type="Proteomes" id="UP000078454"/>
    </source>
</evidence>
<name>A0A198A0E5_9BACL</name>
<evidence type="ECO:0000259" key="6">
    <source>
        <dbReference type="Pfam" id="PF02465"/>
    </source>
</evidence>
<dbReference type="AlphaFoldDB" id="A0A198A0E5"/>
<dbReference type="OrthoDB" id="9776025at2"/>
<evidence type="ECO:0000256" key="3">
    <source>
        <dbReference type="ARBA" id="ARBA00023054"/>
    </source>
</evidence>
<protein>
    <recommendedName>
        <fullName evidence="5">Flagellar hook-associated protein 2</fullName>
        <shortName evidence="5">HAP2</shortName>
    </recommendedName>
    <alternativeName>
        <fullName evidence="5">Flagellar cap protein</fullName>
    </alternativeName>
</protein>
<dbReference type="Pfam" id="PF02465">
    <property type="entry name" value="FliD_N"/>
    <property type="match status" value="1"/>
</dbReference>
<dbReference type="EMBL" id="LYPB01000089">
    <property type="protein sequence ID" value="OAS14493.1"/>
    <property type="molecule type" value="Genomic_DNA"/>
</dbReference>
<dbReference type="GO" id="GO:0005576">
    <property type="term" value="C:extracellular region"/>
    <property type="evidence" value="ECO:0007669"/>
    <property type="project" value="UniProtKB-SubCell"/>
</dbReference>
<dbReference type="Pfam" id="PF07196">
    <property type="entry name" value="Flagellin_IN"/>
    <property type="match status" value="2"/>
</dbReference>
<keyword evidence="9" id="KW-1185">Reference proteome</keyword>